<reference evidence="2" key="1">
    <citation type="submission" date="2017-02" db="EMBL/GenBank/DDBJ databases">
        <title>Genome of Microbulbifer agarilyticus GP101.</title>
        <authorList>
            <person name="Jung J."/>
            <person name="Bae S.S."/>
            <person name="Baek K."/>
        </authorList>
    </citation>
    <scope>NUCLEOTIDE SEQUENCE [LARGE SCALE GENOMIC DNA]</scope>
    <source>
        <strain evidence="2">GP101</strain>
    </source>
</reference>
<organism evidence="2 3">
    <name type="scientific">Microbulbifer agarilyticus</name>
    <dbReference type="NCBI Taxonomy" id="260552"/>
    <lineage>
        <taxon>Bacteria</taxon>
        <taxon>Pseudomonadati</taxon>
        <taxon>Pseudomonadota</taxon>
        <taxon>Gammaproteobacteria</taxon>
        <taxon>Cellvibrionales</taxon>
        <taxon>Microbulbiferaceae</taxon>
        <taxon>Microbulbifer</taxon>
    </lineage>
</organism>
<dbReference type="KEGG" id="maga:Mag101_01225"/>
<evidence type="ECO:0000256" key="1">
    <source>
        <dbReference type="SAM" id="SignalP"/>
    </source>
</evidence>
<accession>A0A1Q2M134</accession>
<keyword evidence="1" id="KW-0732">Signal</keyword>
<protein>
    <submittedName>
        <fullName evidence="2">Uncharacterized protein</fullName>
    </submittedName>
</protein>
<gene>
    <name evidence="2" type="ORF">Mag101_01225</name>
</gene>
<evidence type="ECO:0000313" key="3">
    <source>
        <dbReference type="Proteomes" id="UP000188219"/>
    </source>
</evidence>
<proteinExistence type="predicted"/>
<feature type="signal peptide" evidence="1">
    <location>
        <begin position="1"/>
        <end position="18"/>
    </location>
</feature>
<dbReference type="EMBL" id="CP019650">
    <property type="protein sequence ID" value="AQQ66420.1"/>
    <property type="molecule type" value="Genomic_DNA"/>
</dbReference>
<evidence type="ECO:0000313" key="2">
    <source>
        <dbReference type="EMBL" id="AQQ66420.1"/>
    </source>
</evidence>
<keyword evidence="3" id="KW-1185">Reference proteome</keyword>
<sequence>MKRIVFIVLIFAASYANAIEVALWSSDAEVAKVPTDSMEELVKMGYEPHPCGWVRYTQVDALPPPDTSEFLKSSERVYEYDSAGKIINQWAMPVDAYLFAISGSDIFVRLGTGALKINRAGKISESEQKYIEPSESTCPSSVKALFGGSDYIWCEKRTDLASGTERFLAYEGVCT</sequence>
<feature type="chain" id="PRO_5013156939" evidence="1">
    <location>
        <begin position="19"/>
        <end position="175"/>
    </location>
</feature>
<dbReference type="Proteomes" id="UP000188219">
    <property type="component" value="Chromosome"/>
</dbReference>
<dbReference type="OrthoDB" id="7068765at2"/>
<dbReference type="STRING" id="260552.Mag101_01225"/>
<dbReference type="RefSeq" id="WP_077399644.1">
    <property type="nucleotide sequence ID" value="NZ_CP019650.1"/>
</dbReference>
<name>A0A1Q2M134_9GAMM</name>
<dbReference type="AlphaFoldDB" id="A0A1Q2M134"/>